<reference evidence="2" key="2">
    <citation type="submission" date="2015-01" db="EMBL/GenBank/DDBJ databases">
        <title>Evolutionary Origins and Diversification of the Mycorrhizal Mutualists.</title>
        <authorList>
            <consortium name="DOE Joint Genome Institute"/>
            <consortium name="Mycorrhizal Genomics Consortium"/>
            <person name="Kohler A."/>
            <person name="Kuo A."/>
            <person name="Nagy L.G."/>
            <person name="Floudas D."/>
            <person name="Copeland A."/>
            <person name="Barry K.W."/>
            <person name="Cichocki N."/>
            <person name="Veneault-Fourrey C."/>
            <person name="LaButti K."/>
            <person name="Lindquist E.A."/>
            <person name="Lipzen A."/>
            <person name="Lundell T."/>
            <person name="Morin E."/>
            <person name="Murat C."/>
            <person name="Riley R."/>
            <person name="Ohm R."/>
            <person name="Sun H."/>
            <person name="Tunlid A."/>
            <person name="Henrissat B."/>
            <person name="Grigoriev I.V."/>
            <person name="Hibbett D.S."/>
            <person name="Martin F."/>
        </authorList>
    </citation>
    <scope>NUCLEOTIDE SEQUENCE [LARGE SCALE GENOMIC DNA]</scope>
    <source>
        <strain evidence="2">Foug A</strain>
    </source>
</reference>
<sequence>MIDDAVPLLDTKVSRFLHVLTIRSQGLRHCAGITKRFRSKVQSPPRSEPGWYRKFFHGQCVHNFEPITVRKILVHSAHNVAGPHLPSTGSNPSLHPTCILFWKPSQRYSPMQGHNQPICLQGLNIEGIPVRG</sequence>
<dbReference type="InParanoid" id="A0A0C2ZAW0"/>
<accession>A0A0C2ZAW0</accession>
<dbReference type="AlphaFoldDB" id="A0A0C2ZAW0"/>
<gene>
    <name evidence="1" type="ORF">SCLCIDRAFT_1042223</name>
</gene>
<organism evidence="1 2">
    <name type="scientific">Scleroderma citrinum Foug A</name>
    <dbReference type="NCBI Taxonomy" id="1036808"/>
    <lineage>
        <taxon>Eukaryota</taxon>
        <taxon>Fungi</taxon>
        <taxon>Dikarya</taxon>
        <taxon>Basidiomycota</taxon>
        <taxon>Agaricomycotina</taxon>
        <taxon>Agaricomycetes</taxon>
        <taxon>Agaricomycetidae</taxon>
        <taxon>Boletales</taxon>
        <taxon>Sclerodermatineae</taxon>
        <taxon>Sclerodermataceae</taxon>
        <taxon>Scleroderma</taxon>
    </lineage>
</organism>
<dbReference type="EMBL" id="KN822078">
    <property type="protein sequence ID" value="KIM59008.1"/>
    <property type="molecule type" value="Genomic_DNA"/>
</dbReference>
<protein>
    <submittedName>
        <fullName evidence="1">Uncharacterized protein</fullName>
    </submittedName>
</protein>
<reference evidence="1 2" key="1">
    <citation type="submission" date="2014-04" db="EMBL/GenBank/DDBJ databases">
        <authorList>
            <consortium name="DOE Joint Genome Institute"/>
            <person name="Kuo A."/>
            <person name="Kohler A."/>
            <person name="Nagy L.G."/>
            <person name="Floudas D."/>
            <person name="Copeland A."/>
            <person name="Barry K.W."/>
            <person name="Cichocki N."/>
            <person name="Veneault-Fourrey C."/>
            <person name="LaButti K."/>
            <person name="Lindquist E.A."/>
            <person name="Lipzen A."/>
            <person name="Lundell T."/>
            <person name="Morin E."/>
            <person name="Murat C."/>
            <person name="Sun H."/>
            <person name="Tunlid A."/>
            <person name="Henrissat B."/>
            <person name="Grigoriev I.V."/>
            <person name="Hibbett D.S."/>
            <person name="Martin F."/>
            <person name="Nordberg H.P."/>
            <person name="Cantor M.N."/>
            <person name="Hua S.X."/>
        </authorList>
    </citation>
    <scope>NUCLEOTIDE SEQUENCE [LARGE SCALE GENOMIC DNA]</scope>
    <source>
        <strain evidence="1 2">Foug A</strain>
    </source>
</reference>
<name>A0A0C2ZAW0_9AGAM</name>
<evidence type="ECO:0000313" key="1">
    <source>
        <dbReference type="EMBL" id="KIM59008.1"/>
    </source>
</evidence>
<evidence type="ECO:0000313" key="2">
    <source>
        <dbReference type="Proteomes" id="UP000053989"/>
    </source>
</evidence>
<proteinExistence type="predicted"/>
<keyword evidence="2" id="KW-1185">Reference proteome</keyword>
<dbReference type="Proteomes" id="UP000053989">
    <property type="component" value="Unassembled WGS sequence"/>
</dbReference>
<dbReference type="HOGENOM" id="CLU_1918340_0_0_1"/>